<name>A0ABU0HA21_9HYPH</name>
<proteinExistence type="predicted"/>
<dbReference type="SUPFAM" id="SSF54427">
    <property type="entry name" value="NTF2-like"/>
    <property type="match status" value="1"/>
</dbReference>
<dbReference type="EMBL" id="JAUSVO010000003">
    <property type="protein sequence ID" value="MDQ0438329.1"/>
    <property type="molecule type" value="Genomic_DNA"/>
</dbReference>
<dbReference type="Proteomes" id="UP001241603">
    <property type="component" value="Unassembled WGS sequence"/>
</dbReference>
<gene>
    <name evidence="2" type="ORF">QO014_002721</name>
</gene>
<organism evidence="2 3">
    <name type="scientific">Kaistia dalseonensis</name>
    <dbReference type="NCBI Taxonomy" id="410840"/>
    <lineage>
        <taxon>Bacteria</taxon>
        <taxon>Pseudomonadati</taxon>
        <taxon>Pseudomonadota</taxon>
        <taxon>Alphaproteobacteria</taxon>
        <taxon>Hyphomicrobiales</taxon>
        <taxon>Kaistiaceae</taxon>
        <taxon>Kaistia</taxon>
    </lineage>
</organism>
<evidence type="ECO:0000313" key="2">
    <source>
        <dbReference type="EMBL" id="MDQ0438329.1"/>
    </source>
</evidence>
<dbReference type="InterPro" id="IPR037401">
    <property type="entry name" value="SnoaL-like"/>
</dbReference>
<comment type="caution">
    <text evidence="2">The sequence shown here is derived from an EMBL/GenBank/DDBJ whole genome shotgun (WGS) entry which is preliminary data.</text>
</comment>
<accession>A0ABU0HA21</accession>
<protein>
    <submittedName>
        <fullName evidence="2">Ketosteroid isomerase-like protein</fullName>
    </submittedName>
</protein>
<dbReference type="Gene3D" id="3.10.450.50">
    <property type="match status" value="1"/>
</dbReference>
<sequence>MTDSKPLNAEELLLRSLDLLPRDLDAWSALFAEDAVFHLPYAGTFDAPTSREGREAVFAGMTWFLSLVDKLEVGDVTVHNIAARDAVVAEYSVTGRMRSSGKPFDQIYIVRVEAEDGLITHFSEYFDTLRFKKHLES</sequence>
<dbReference type="Pfam" id="PF12680">
    <property type="entry name" value="SnoaL_2"/>
    <property type="match status" value="1"/>
</dbReference>
<dbReference type="InterPro" id="IPR032710">
    <property type="entry name" value="NTF2-like_dom_sf"/>
</dbReference>
<feature type="domain" description="SnoaL-like" evidence="1">
    <location>
        <begin position="22"/>
        <end position="121"/>
    </location>
</feature>
<evidence type="ECO:0000259" key="1">
    <source>
        <dbReference type="Pfam" id="PF12680"/>
    </source>
</evidence>
<keyword evidence="3" id="KW-1185">Reference proteome</keyword>
<evidence type="ECO:0000313" key="3">
    <source>
        <dbReference type="Proteomes" id="UP001241603"/>
    </source>
</evidence>
<dbReference type="RefSeq" id="WP_266349220.1">
    <property type="nucleotide sequence ID" value="NZ_JAPKNG010000003.1"/>
</dbReference>
<reference evidence="2 3" key="1">
    <citation type="submission" date="2023-07" db="EMBL/GenBank/DDBJ databases">
        <title>Genomic Encyclopedia of Type Strains, Phase IV (KMG-IV): sequencing the most valuable type-strain genomes for metagenomic binning, comparative biology and taxonomic classification.</title>
        <authorList>
            <person name="Goeker M."/>
        </authorList>
    </citation>
    <scope>NUCLEOTIDE SEQUENCE [LARGE SCALE GENOMIC DNA]</scope>
    <source>
        <strain evidence="2 3">B6-8</strain>
    </source>
</reference>